<evidence type="ECO:0000313" key="21">
    <source>
        <dbReference type="EMBL" id="JAS44893.1"/>
    </source>
</evidence>
<evidence type="ECO:0000256" key="1">
    <source>
        <dbReference type="ARBA" id="ARBA00004448"/>
    </source>
</evidence>
<comment type="subcellular location">
    <subcellularLocation>
        <location evidence="1">Mitochondrion inner membrane</location>
        <topology evidence="1">Multi-pass membrane protein</topology>
    </subcellularLocation>
</comment>
<evidence type="ECO:0000256" key="18">
    <source>
        <dbReference type="SAM" id="Phobius"/>
    </source>
</evidence>
<evidence type="ECO:0000256" key="11">
    <source>
        <dbReference type="ARBA" id="ARBA00022989"/>
    </source>
</evidence>
<feature type="transmembrane region" description="Helical" evidence="18">
    <location>
        <begin position="173"/>
        <end position="194"/>
    </location>
</feature>
<evidence type="ECO:0000256" key="13">
    <source>
        <dbReference type="ARBA" id="ARBA00023128"/>
    </source>
</evidence>
<evidence type="ECO:0000256" key="12">
    <source>
        <dbReference type="ARBA" id="ARBA00023065"/>
    </source>
</evidence>
<dbReference type="InterPro" id="IPR036640">
    <property type="entry name" value="ABC1_TM_sf"/>
</dbReference>
<dbReference type="PANTHER" id="PTHR43394:SF17">
    <property type="entry name" value="MITOCHONDRIAL POTASSIUM CHANNEL ATP-BINDING SUBUNIT"/>
    <property type="match status" value="1"/>
</dbReference>
<dbReference type="EMBL" id="GECZ01024876">
    <property type="protein sequence ID" value="JAS44893.1"/>
    <property type="molecule type" value="Transcribed_RNA"/>
</dbReference>
<dbReference type="GO" id="GO:0005743">
    <property type="term" value="C:mitochondrial inner membrane"/>
    <property type="evidence" value="ECO:0007669"/>
    <property type="project" value="UniProtKB-SubCell"/>
</dbReference>
<evidence type="ECO:0000256" key="10">
    <source>
        <dbReference type="ARBA" id="ARBA00022958"/>
    </source>
</evidence>
<keyword evidence="4" id="KW-0633">Potassium transport</keyword>
<feature type="transmembrane region" description="Helical" evidence="18">
    <location>
        <begin position="362"/>
        <end position="380"/>
    </location>
</feature>
<evidence type="ECO:0000256" key="3">
    <source>
        <dbReference type="ARBA" id="ARBA00022448"/>
    </source>
</evidence>
<keyword evidence="11 18" id="KW-1133">Transmembrane helix</keyword>
<dbReference type="GO" id="GO:0016887">
    <property type="term" value="F:ATP hydrolysis activity"/>
    <property type="evidence" value="ECO:0007669"/>
    <property type="project" value="InterPro"/>
</dbReference>
<dbReference type="GO" id="GO:0005524">
    <property type="term" value="F:ATP binding"/>
    <property type="evidence" value="ECO:0007669"/>
    <property type="project" value="UniProtKB-KW"/>
</dbReference>
<evidence type="ECO:0000256" key="15">
    <source>
        <dbReference type="ARBA" id="ARBA00040439"/>
    </source>
</evidence>
<evidence type="ECO:0000256" key="9">
    <source>
        <dbReference type="ARBA" id="ARBA00022946"/>
    </source>
</evidence>
<protein>
    <recommendedName>
        <fullName evidence="15">Mitochondrial potassium channel ATP-binding subunit</fullName>
    </recommendedName>
    <alternativeName>
        <fullName evidence="17">ATP-binding cassette sub-family B member 8, mitochondrial</fullName>
    </alternativeName>
    <alternativeName>
        <fullName evidence="16">Mitochondrial sulfonylurea-receptor</fullName>
    </alternativeName>
</protein>
<keyword evidence="12" id="KW-0406">Ion transport</keyword>
<dbReference type="Gene3D" id="1.20.1560.10">
    <property type="entry name" value="ABC transporter type 1, transmembrane domain"/>
    <property type="match status" value="1"/>
</dbReference>
<keyword evidence="9" id="KW-0809">Transit peptide</keyword>
<dbReference type="InterPro" id="IPR027417">
    <property type="entry name" value="P-loop_NTPase"/>
</dbReference>
<evidence type="ECO:0000256" key="16">
    <source>
        <dbReference type="ARBA" id="ARBA00041416"/>
    </source>
</evidence>
<feature type="domain" description="ABC transmembrane type-1" evidence="20">
    <location>
        <begin position="126"/>
        <end position="415"/>
    </location>
</feature>
<feature type="transmembrane region" description="Helical" evidence="18">
    <location>
        <begin position="274"/>
        <end position="294"/>
    </location>
</feature>
<evidence type="ECO:0000256" key="17">
    <source>
        <dbReference type="ARBA" id="ARBA00042968"/>
    </source>
</evidence>
<evidence type="ECO:0000256" key="8">
    <source>
        <dbReference type="ARBA" id="ARBA00022840"/>
    </source>
</evidence>
<dbReference type="InterPro" id="IPR017871">
    <property type="entry name" value="ABC_transporter-like_CS"/>
</dbReference>
<name>A0A1B6F4U7_9HEMI</name>
<keyword evidence="7" id="KW-0999">Mitochondrion inner membrane</keyword>
<keyword evidence="10" id="KW-0630">Potassium</keyword>
<keyword evidence="5 18" id="KW-0812">Transmembrane</keyword>
<dbReference type="PROSITE" id="PS00211">
    <property type="entry name" value="ABC_TRANSPORTER_1"/>
    <property type="match status" value="1"/>
</dbReference>
<dbReference type="CDD" id="cd18574">
    <property type="entry name" value="ABC_6TM_ABCB8_like"/>
    <property type="match status" value="1"/>
</dbReference>
<dbReference type="PANTHER" id="PTHR43394">
    <property type="entry name" value="ATP-DEPENDENT PERMEASE MDL1, MITOCHONDRIAL"/>
    <property type="match status" value="1"/>
</dbReference>
<dbReference type="PROSITE" id="PS50929">
    <property type="entry name" value="ABC_TM1F"/>
    <property type="match status" value="1"/>
</dbReference>
<dbReference type="SUPFAM" id="SSF90123">
    <property type="entry name" value="ABC transporter transmembrane region"/>
    <property type="match status" value="1"/>
</dbReference>
<dbReference type="SMART" id="SM00382">
    <property type="entry name" value="AAA"/>
    <property type="match status" value="1"/>
</dbReference>
<proteinExistence type="inferred from homology"/>
<feature type="domain" description="ABC transporter" evidence="19">
    <location>
        <begin position="450"/>
        <end position="687"/>
    </location>
</feature>
<keyword evidence="14 18" id="KW-0472">Membrane</keyword>
<dbReference type="InterPro" id="IPR011527">
    <property type="entry name" value="ABC1_TM_dom"/>
</dbReference>
<evidence type="ECO:0000256" key="7">
    <source>
        <dbReference type="ARBA" id="ARBA00022792"/>
    </source>
</evidence>
<dbReference type="GO" id="GO:0015421">
    <property type="term" value="F:ABC-type oligopeptide transporter activity"/>
    <property type="evidence" value="ECO:0007669"/>
    <property type="project" value="TreeGrafter"/>
</dbReference>
<dbReference type="Pfam" id="PF00005">
    <property type="entry name" value="ABC_tran"/>
    <property type="match status" value="1"/>
</dbReference>
<feature type="transmembrane region" description="Helical" evidence="18">
    <location>
        <begin position="251"/>
        <end position="268"/>
    </location>
</feature>
<evidence type="ECO:0000256" key="4">
    <source>
        <dbReference type="ARBA" id="ARBA00022538"/>
    </source>
</evidence>
<dbReference type="InterPro" id="IPR039421">
    <property type="entry name" value="Type_1_exporter"/>
</dbReference>
<feature type="transmembrane region" description="Helical" evidence="18">
    <location>
        <begin position="122"/>
        <end position="146"/>
    </location>
</feature>
<dbReference type="SUPFAM" id="SSF52540">
    <property type="entry name" value="P-loop containing nucleoside triphosphate hydrolases"/>
    <property type="match status" value="1"/>
</dbReference>
<keyword evidence="6" id="KW-0547">Nucleotide-binding</keyword>
<dbReference type="FunFam" id="1.20.1560.10:FF:000016">
    <property type="entry name" value="ATP-binding cassette sub-family B member 8, mitochondrial"/>
    <property type="match status" value="1"/>
</dbReference>
<dbReference type="GO" id="GO:0090374">
    <property type="term" value="P:oligopeptide export from mitochondrion"/>
    <property type="evidence" value="ECO:0007669"/>
    <property type="project" value="TreeGrafter"/>
</dbReference>
<evidence type="ECO:0000256" key="5">
    <source>
        <dbReference type="ARBA" id="ARBA00022692"/>
    </source>
</evidence>
<keyword evidence="13" id="KW-0496">Mitochondrion</keyword>
<evidence type="ECO:0000256" key="6">
    <source>
        <dbReference type="ARBA" id="ARBA00022741"/>
    </source>
</evidence>
<dbReference type="AlphaFoldDB" id="A0A1B6F4U7"/>
<dbReference type="GO" id="GO:0006813">
    <property type="term" value="P:potassium ion transport"/>
    <property type="evidence" value="ECO:0007669"/>
    <property type="project" value="UniProtKB-KW"/>
</dbReference>
<organism evidence="21">
    <name type="scientific">Cuerna arida</name>
    <dbReference type="NCBI Taxonomy" id="1464854"/>
    <lineage>
        <taxon>Eukaryota</taxon>
        <taxon>Metazoa</taxon>
        <taxon>Ecdysozoa</taxon>
        <taxon>Arthropoda</taxon>
        <taxon>Hexapoda</taxon>
        <taxon>Insecta</taxon>
        <taxon>Pterygota</taxon>
        <taxon>Neoptera</taxon>
        <taxon>Paraneoptera</taxon>
        <taxon>Hemiptera</taxon>
        <taxon>Auchenorrhyncha</taxon>
        <taxon>Membracoidea</taxon>
        <taxon>Cicadellidae</taxon>
        <taxon>Cicadellinae</taxon>
        <taxon>Proconiini</taxon>
        <taxon>Cuerna</taxon>
    </lineage>
</organism>
<dbReference type="InterPro" id="IPR003593">
    <property type="entry name" value="AAA+_ATPase"/>
</dbReference>
<reference evidence="21" key="1">
    <citation type="submission" date="2015-11" db="EMBL/GenBank/DDBJ databases">
        <title>De novo transcriptome assembly of four potential Pierce s Disease insect vectors from Arizona vineyards.</title>
        <authorList>
            <person name="Tassone E.E."/>
        </authorList>
    </citation>
    <scope>NUCLEOTIDE SEQUENCE</scope>
</reference>
<keyword evidence="3" id="KW-0813">Transport</keyword>
<gene>
    <name evidence="21" type="ORF">g.14782</name>
</gene>
<comment type="similarity">
    <text evidence="2">Belongs to the ABC transporter superfamily. ABCB family. Multidrug resistance exporter (TC 3.A.1.201) subfamily.</text>
</comment>
<dbReference type="PROSITE" id="PS50893">
    <property type="entry name" value="ABC_TRANSPORTER_2"/>
    <property type="match status" value="1"/>
</dbReference>
<accession>A0A1B6F4U7</accession>
<evidence type="ECO:0000256" key="2">
    <source>
        <dbReference type="ARBA" id="ARBA00007577"/>
    </source>
</evidence>
<dbReference type="CDD" id="cd03249">
    <property type="entry name" value="ABC_MTABC3_MDL1_MDL2"/>
    <property type="match status" value="1"/>
</dbReference>
<sequence>MLWSVHILQSISKPSVLYRLGSGSSSLLRNVHHVIKHRNNVPLNARSSYSTKNYSNGVNIFLRLRNNSWKALILVSGYYGYSMLKYAPVINVDCSANKVDEQNQNLPPFDWKKFFELIWPDVWSLIGAIFAALAAALMNIQIPIYLGTVINVMTRYLGSVAPGNFNAEMQGPVFSILGLYVAQSAATFVYIYLLSNLGERLATRLKCELYSSILRQDLAFFDQKRTGDLVDCITSDVQEFKSAFKMVVSQGLRSLTQIVGCVVSMYVLSPTMTMGMLVIVPTVIVGGTMVGAVLRSVSRAAQQQSAAVTTVSEETISNIRTVRAFANEQLELQRFQGQVERAQTLYQKLGAGIALFQAGTNLFLNGIVLASLTVGGYLIAAQELDAGKLMSFLVATQTIQRSLAQLSLLFGSYVRGVQAGARVFQFINTEEKIPLTGGKVIPAHSLVADVEFENVRFAYPTRPQQVVLKDFNLKLPAGKTVAIVGTSGNGKSTIAALLERFYDVDGGTVRVGGVDVRELDPSWLRGQTIGIINQEPVLFATSILENIRYGRPQATDQEVYEVARLANADQFICQFPEGYNTVLGERGVTVSGGQKQRIAIARALLKNPAILILDEATSALDTESEKVVQHALEEASRNRTVLVIAHRLSTVQHADIIVVLSAGHIVEMGNHESLIKKKGHYWNLMNQQNSTNRSSA</sequence>
<dbReference type="FunFam" id="3.40.50.300:FF:000403">
    <property type="entry name" value="ATP-binding cassette sub-family B member 8, mitochondrial"/>
    <property type="match status" value="1"/>
</dbReference>
<evidence type="ECO:0000259" key="19">
    <source>
        <dbReference type="PROSITE" id="PS50893"/>
    </source>
</evidence>
<evidence type="ECO:0000259" key="20">
    <source>
        <dbReference type="PROSITE" id="PS50929"/>
    </source>
</evidence>
<dbReference type="InterPro" id="IPR003439">
    <property type="entry name" value="ABC_transporter-like_ATP-bd"/>
</dbReference>
<dbReference type="Pfam" id="PF00664">
    <property type="entry name" value="ABC_membrane"/>
    <property type="match status" value="1"/>
</dbReference>
<keyword evidence="8" id="KW-0067">ATP-binding</keyword>
<evidence type="ECO:0000256" key="14">
    <source>
        <dbReference type="ARBA" id="ARBA00023136"/>
    </source>
</evidence>
<dbReference type="Gene3D" id="3.40.50.300">
    <property type="entry name" value="P-loop containing nucleotide triphosphate hydrolases"/>
    <property type="match status" value="1"/>
</dbReference>